<sequence length="282" mass="32123">MRPDISIIIPVYNSQGTVERAIKSVVNQSFTNWELILVNDGSTDHSSELCQNWLNNPRICYFSQENHGVSVARNSGAAKATSDWLVFLDADDELEADALALYWDSIKCNPQQKIFVGGIIKISGENKVTKIPEEGVYQAKIPGTFCLSTVVFHRVGGFDSRLKFSENTELFHRINLLGYSEILLKKVTVKYYDNPQGGSKNSENLMDSLLIILEKHNDTLSSHVQFLYHQILGVNYMRFEEFRKARIHLWGAFQLKPFKMQTIARLMIAFLPPLAKIIYTKN</sequence>
<dbReference type="InterPro" id="IPR029044">
    <property type="entry name" value="Nucleotide-diphossugar_trans"/>
</dbReference>
<dbReference type="InterPro" id="IPR050834">
    <property type="entry name" value="Glycosyltransf_2"/>
</dbReference>
<dbReference type="Proteomes" id="UP001157915">
    <property type="component" value="Unassembled WGS sequence"/>
</dbReference>
<evidence type="ECO:0000313" key="3">
    <source>
        <dbReference type="Proteomes" id="UP001157915"/>
    </source>
</evidence>
<keyword evidence="3" id="KW-1185">Reference proteome</keyword>
<evidence type="ECO:0000313" key="2">
    <source>
        <dbReference type="EMBL" id="SMP19777.1"/>
    </source>
</evidence>
<dbReference type="EMBL" id="FXUA01000003">
    <property type="protein sequence ID" value="SMP19777.1"/>
    <property type="molecule type" value="Genomic_DNA"/>
</dbReference>
<dbReference type="PANTHER" id="PTHR43685:SF2">
    <property type="entry name" value="GLYCOSYLTRANSFERASE 2-LIKE DOMAIN-CONTAINING PROTEIN"/>
    <property type="match status" value="1"/>
</dbReference>
<dbReference type="SUPFAM" id="SSF53448">
    <property type="entry name" value="Nucleotide-diphospho-sugar transferases"/>
    <property type="match status" value="1"/>
</dbReference>
<comment type="caution">
    <text evidence="2">The sequence shown here is derived from an EMBL/GenBank/DDBJ whole genome shotgun (WGS) entry which is preliminary data.</text>
</comment>
<organism evidence="2 3">
    <name type="scientific">Algoriphagus winogradskyi</name>
    <dbReference type="NCBI Taxonomy" id="237017"/>
    <lineage>
        <taxon>Bacteria</taxon>
        <taxon>Pseudomonadati</taxon>
        <taxon>Bacteroidota</taxon>
        <taxon>Cytophagia</taxon>
        <taxon>Cytophagales</taxon>
        <taxon>Cyclobacteriaceae</taxon>
        <taxon>Algoriphagus</taxon>
    </lineage>
</organism>
<dbReference type="CDD" id="cd00761">
    <property type="entry name" value="Glyco_tranf_GTA_type"/>
    <property type="match status" value="1"/>
</dbReference>
<name>A0ABY1NW86_9BACT</name>
<dbReference type="Pfam" id="PF00535">
    <property type="entry name" value="Glycos_transf_2"/>
    <property type="match status" value="1"/>
</dbReference>
<protein>
    <submittedName>
        <fullName evidence="2">Glycosyltransferase involved in cell wall bisynthesis</fullName>
    </submittedName>
</protein>
<reference evidence="2 3" key="1">
    <citation type="submission" date="2017-05" db="EMBL/GenBank/DDBJ databases">
        <authorList>
            <person name="Varghese N."/>
            <person name="Submissions S."/>
        </authorList>
    </citation>
    <scope>NUCLEOTIDE SEQUENCE [LARGE SCALE GENOMIC DNA]</scope>
    <source>
        <strain evidence="2 3">DSM 15360</strain>
    </source>
</reference>
<dbReference type="InterPro" id="IPR001173">
    <property type="entry name" value="Glyco_trans_2-like"/>
</dbReference>
<feature type="domain" description="Glycosyltransferase 2-like" evidence="1">
    <location>
        <begin position="6"/>
        <end position="143"/>
    </location>
</feature>
<dbReference type="RefSeq" id="WP_283412566.1">
    <property type="nucleotide sequence ID" value="NZ_FXUA01000003.1"/>
</dbReference>
<accession>A0ABY1NW86</accession>
<proteinExistence type="predicted"/>
<evidence type="ECO:0000259" key="1">
    <source>
        <dbReference type="Pfam" id="PF00535"/>
    </source>
</evidence>
<dbReference type="Gene3D" id="3.90.550.10">
    <property type="entry name" value="Spore Coat Polysaccharide Biosynthesis Protein SpsA, Chain A"/>
    <property type="match status" value="1"/>
</dbReference>
<dbReference type="PANTHER" id="PTHR43685">
    <property type="entry name" value="GLYCOSYLTRANSFERASE"/>
    <property type="match status" value="1"/>
</dbReference>
<gene>
    <name evidence="2" type="ORF">SAMN06265367_10328</name>
</gene>